<dbReference type="GeneID" id="85397913"/>
<comment type="caution">
    <text evidence="1">The sequence shown here is derived from an EMBL/GenBank/DDBJ whole genome shotgun (WGS) entry which is preliminary data.</text>
</comment>
<dbReference type="EMBL" id="JAHMHS010000035">
    <property type="protein sequence ID" value="KAK1726081.1"/>
    <property type="molecule type" value="Genomic_DNA"/>
</dbReference>
<organism evidence="1 2">
    <name type="scientific">Glomerella acutata</name>
    <name type="common">Colletotrichum acutatum</name>
    <dbReference type="NCBI Taxonomy" id="27357"/>
    <lineage>
        <taxon>Eukaryota</taxon>
        <taxon>Fungi</taxon>
        <taxon>Dikarya</taxon>
        <taxon>Ascomycota</taxon>
        <taxon>Pezizomycotina</taxon>
        <taxon>Sordariomycetes</taxon>
        <taxon>Hypocreomycetidae</taxon>
        <taxon>Glomerellales</taxon>
        <taxon>Glomerellaceae</taxon>
        <taxon>Colletotrichum</taxon>
        <taxon>Colletotrichum acutatum species complex</taxon>
    </lineage>
</organism>
<protein>
    <submittedName>
        <fullName evidence="1">Uncharacterized protein</fullName>
    </submittedName>
</protein>
<dbReference type="Proteomes" id="UP001244207">
    <property type="component" value="Unassembled WGS sequence"/>
</dbReference>
<reference evidence="1" key="1">
    <citation type="submission" date="2021-12" db="EMBL/GenBank/DDBJ databases">
        <title>Comparative genomics, transcriptomics and evolutionary studies reveal genomic signatures of adaptation to plant cell wall in hemibiotrophic fungi.</title>
        <authorList>
            <consortium name="DOE Joint Genome Institute"/>
            <person name="Baroncelli R."/>
            <person name="Diaz J.F."/>
            <person name="Benocci T."/>
            <person name="Peng M."/>
            <person name="Battaglia E."/>
            <person name="Haridas S."/>
            <person name="Andreopoulos W."/>
            <person name="Labutti K."/>
            <person name="Pangilinan J."/>
            <person name="Floch G.L."/>
            <person name="Makela M.R."/>
            <person name="Henrissat B."/>
            <person name="Grigoriev I.V."/>
            <person name="Crouch J.A."/>
            <person name="De Vries R.P."/>
            <person name="Sukno S.A."/>
            <person name="Thon M.R."/>
        </authorList>
    </citation>
    <scope>NUCLEOTIDE SEQUENCE</scope>
    <source>
        <strain evidence="1">CBS 112980</strain>
    </source>
</reference>
<dbReference type="RefSeq" id="XP_060366136.1">
    <property type="nucleotide sequence ID" value="XM_060514015.1"/>
</dbReference>
<evidence type="ECO:0000313" key="2">
    <source>
        <dbReference type="Proteomes" id="UP001244207"/>
    </source>
</evidence>
<dbReference type="AlphaFoldDB" id="A0AAD8ULJ1"/>
<keyword evidence="2" id="KW-1185">Reference proteome</keyword>
<proteinExistence type="predicted"/>
<sequence length="205" mass="23513">MASSDFNTQVLADQPSKKVQACDEVFKSIVKHPHEIPYTRAQELVKDLWTDFRSWISRLLDDGKIFDKNTPLTGLIALDRKISVGDGPEKAIFTHDLEVLCHYLQRMEAILLRGADNRLRGDEASRKDPLLKGSKTKIMENDMFGPRSDLGWYMFFGIPMRLLLIESESVMFSKDDEMADDFLSQIVGKQCIEGRLIDAKCHWFI</sequence>
<accession>A0AAD8ULJ1</accession>
<gene>
    <name evidence="1" type="ORF">BDZ83DRAFT_751130</name>
</gene>
<evidence type="ECO:0000313" key="1">
    <source>
        <dbReference type="EMBL" id="KAK1726081.1"/>
    </source>
</evidence>
<name>A0AAD8ULJ1_GLOAC</name>